<dbReference type="SUPFAM" id="SSF52087">
    <property type="entry name" value="CRAL/TRIO domain"/>
    <property type="match status" value="1"/>
</dbReference>
<dbReference type="Pfam" id="PF00621">
    <property type="entry name" value="RhoGEF"/>
    <property type="match status" value="2"/>
</dbReference>
<evidence type="ECO:0000256" key="2">
    <source>
        <dbReference type="ARBA" id="ARBA00022443"/>
    </source>
</evidence>
<dbReference type="CDD" id="cd13240">
    <property type="entry name" value="PH1_Kalirin_Trio_like"/>
    <property type="match status" value="1"/>
</dbReference>
<evidence type="ECO:0000256" key="8">
    <source>
        <dbReference type="SAM" id="MobiDB-lite"/>
    </source>
</evidence>
<dbReference type="Pfam" id="PF22697">
    <property type="entry name" value="SOS1_NGEF_PH"/>
    <property type="match status" value="2"/>
</dbReference>
<dbReference type="Pfam" id="PF23323">
    <property type="entry name" value="Spectrin_6"/>
    <property type="match status" value="1"/>
</dbReference>
<dbReference type="GO" id="GO:0005085">
    <property type="term" value="F:guanyl-nucleotide exchange factor activity"/>
    <property type="evidence" value="ECO:0007669"/>
    <property type="project" value="UniProtKB-KW"/>
</dbReference>
<dbReference type="InterPro" id="IPR035899">
    <property type="entry name" value="DBL_dom_sf"/>
</dbReference>
<dbReference type="SUPFAM" id="SSF48065">
    <property type="entry name" value="DBL homology domain (DH-domain)"/>
    <property type="match status" value="2"/>
</dbReference>
<keyword evidence="7" id="KW-0175">Coiled coil</keyword>
<evidence type="ECO:0000256" key="1">
    <source>
        <dbReference type="ARBA" id="ARBA00004496"/>
    </source>
</evidence>
<dbReference type="SUPFAM" id="SSF46966">
    <property type="entry name" value="Spectrin repeat"/>
    <property type="match status" value="5"/>
</dbReference>
<protein>
    <submittedName>
        <fullName evidence="13">Uncharacterized protein</fullName>
    </submittedName>
</protein>
<feature type="coiled-coil region" evidence="7">
    <location>
        <begin position="845"/>
        <end position="872"/>
    </location>
</feature>
<dbReference type="SUPFAM" id="SSF50044">
    <property type="entry name" value="SH3-domain"/>
    <property type="match status" value="2"/>
</dbReference>
<dbReference type="Gene3D" id="1.20.58.60">
    <property type="match status" value="4"/>
</dbReference>
<dbReference type="GeneTree" id="ENSGT00940000155248"/>
<dbReference type="SMART" id="SM00516">
    <property type="entry name" value="SEC14"/>
    <property type="match status" value="1"/>
</dbReference>
<feature type="domain" description="PH" evidence="10">
    <location>
        <begin position="1833"/>
        <end position="1943"/>
    </location>
</feature>
<dbReference type="PANTHER" id="PTHR22826">
    <property type="entry name" value="RHO GUANINE EXCHANGE FACTOR-RELATED"/>
    <property type="match status" value="1"/>
</dbReference>
<dbReference type="InterPro" id="IPR001251">
    <property type="entry name" value="CRAL-TRIO_dom"/>
</dbReference>
<dbReference type="SMART" id="SM00325">
    <property type="entry name" value="RhoGEF"/>
    <property type="match status" value="2"/>
</dbReference>
<sequence length="2102" mass="239015">MSASLSGLGKAECVRAVDVLTVLREKVAFVSGGRDKRGGPILTFPARTNHDRIKQEDLSRLVTYLSTIPSEDVRARGFTVVVDMRGSKWDSVKPVLRTLQESFSSNIHSALLIKPDTFWQKHKTNLGSAKLSFETSLVSVEGLSRLVDPSQLTSDLGGSLEYDHVEWTELRLGLEEFSGAATQLLAQLEQLEAGLNHIPEPKDVDEARKLLEEHGRLRNTIATAPVDGLDREGRSLLQRIWLSGGADFQSVAPKVSSLLDRMQAARSHLLQSWSDKKLHLDQALQLHLFEQDATKMSEWIAHSKELFIQSLTEVGQNHQHALDLQTQHQHFTANCMNGSVNVDSVVTVAARLAEAGHYGAERIAMVSSRLQEDWKSLTTALEERSNTLAMATGFHQGAEQVCLPVFYLSRCLSGWVQVCSEGSWPSATPELEAAIKKHQELNKEISANFTQVSESGKALLDVLQRCPTTDSDDSTTKPDFSAATHGIMGVLHQVMQVRLTGAWQHRKLRLHQRLQLCVFQQDVRRVLDWVEQHGEVFLNKHSGVGKSLHRARALQKRHDDFQQVAQNTYTNAEKLLEAADQLAQSGECEEEEIYQAARDLELRMQAFIQRVEQRKLLLDLAVSFYTHTKELSAWMEGLQKQLSSDLCVCPDTVEALQALISQQQQQQANTQICVTCEWVCFRPQGSSVTHVESVLQQLEESHVQLEELFHQRKIRLDVYLQLRILQQCTLERVASPRLPDANQDKLAMNNMIYEVIQQGHDLQQYITEVQASGIELSEAEGGLSSQLEELQHLLQDKQKELQQIADHTHTHLEQNLQLRHLQSQVKQVLGWISEGEVMLSSCMLNSSCLSEAEQLQREHERLQQAIERTHQVALALQQRAELLVRSGHYDPDAVRSCAQTVALHWQTLMLRIEDRLKLVNASAAFYRTSQQVCGVLESLEQEYRREEDWCGGGDRQPEQLLPLINKHMEQKEAFLKACTLARRNAEVFLKYIHRNSVTMISGHSRVPEQQVKGILSELLQRENRVLHFWTLKKRRLDQCQQYLMFQSHAQQALEWLQQSGDHYLATHTSPGATVAETQELLNQHREFCVSAKHTQEKVHLLIQLAESMLAKGHAHRTELRRCVSTVDKRYRDFTVRMGQYRHLLEMDNKDLELELIPNSLSDSDPEVNLSDPSHQVSDEKRRSARKKEYIMAELLQTERVYVRDLQECIETYLWEMTSGSEDVPPGLANKDDIVFGNIQDIYEFHNSIFLKELENYEQLPEDVGHCFVTWADKFHMYVTYCRNKPDSSLLIQQHGVGFFEEVQRRHGLANSISSALIKPVQRITKYQLLLKELLACCEEGKGEIKEGLDVMLSVPKRANDAMHVSMLEGLEEGLEVQGELLLQDSFLVWEPKSLIRKGRDRHLFLFELSLIFSKEIKDSSGRTKYLYKSRLRTSELGVTEHIEGDPCKFALWVGRTPTSDNKTVLKVSSLRGNRSSGFNRIKVESSCGCLTSKYYYYYYCTPADINSISITYRYQSQDNGHCQTLHADHQHLSVFPQLSGGCELVVVLLDFTSGGPGELSVRCGQTVELVERSAERSGWCLVRTTDQTPQQRWLTSPVRRLSQGKADGQKKPPIRTRRRDNRTEQTAALTGNAQTVNEHTLCTKTHENTRLVKTSVMKTTNSTYSCIYTSFINLCICQGFMSRLEVRGIPEDMRGKDKIVFGNIQQIYDWHRDFFMVELERCVQNHDLLADLFIRHERRLHMYVVYCQNKPKSEFIVIEYENFFEVKHQHSMSISDYLIKPIQRITKYQLLLKVCVMCVFCVSVQKAVELMSLVPKRCNDMMNLGRLQGYEGKLTSQGKLLQQETFCVWEQDGGVLSRSKERRVFLFEQVVIFSELLRKGSNNPGYQYKNSIKVTYLAMQDSVDGDPCKFVLWSRGSAERFTLQASSASIKMTWVETIAALLDAQNNFLSALQSPIEYQRKEGGIAVTRPLSSGRPPSAPPTPNGHATQPPPDSEQDDQELVLVLQDFVAVREDEISVFRGEKVQILASNQQGQSLVYRPANSDSPAAEGWVPRTPNKPTDVIYASDTLKLDRRGRTDTSPSLGSTVGTLPSVLQAPITCQY</sequence>
<dbReference type="CDD" id="cd13241">
    <property type="entry name" value="PH2_Kalirin_Trio_p63RhoGEF"/>
    <property type="match status" value="1"/>
</dbReference>
<dbReference type="FunFam" id="1.20.900.10:FF:000001">
    <property type="entry name" value="Guanine nucleotide exchange factor DBS"/>
    <property type="match status" value="1"/>
</dbReference>
<dbReference type="Ensembl" id="ENSATET00000065836.1">
    <property type="protein sequence ID" value="ENSATEP00000044745.1"/>
    <property type="gene ID" value="ENSATEG00000011617.3"/>
</dbReference>
<feature type="compositionally biased region" description="Pro residues" evidence="8">
    <location>
        <begin position="1977"/>
        <end position="1993"/>
    </location>
</feature>
<keyword evidence="5" id="KW-0344">Guanine-nucleotide releasing factor</keyword>
<dbReference type="FunFam" id="1.20.58.60:FF:000023">
    <property type="entry name" value="Kalirin RhoGEF kinase b"/>
    <property type="match status" value="1"/>
</dbReference>
<evidence type="ECO:0000256" key="3">
    <source>
        <dbReference type="ARBA" id="ARBA00022490"/>
    </source>
</evidence>
<reference evidence="13" key="2">
    <citation type="submission" date="2025-08" db="UniProtKB">
        <authorList>
            <consortium name="Ensembl"/>
        </authorList>
    </citation>
    <scope>IDENTIFICATION</scope>
</reference>
<dbReference type="InterPro" id="IPR018159">
    <property type="entry name" value="Spectrin/alpha-actinin"/>
</dbReference>
<organism evidence="13 14">
    <name type="scientific">Anabas testudineus</name>
    <name type="common">Climbing perch</name>
    <name type="synonym">Anthias testudineus</name>
    <dbReference type="NCBI Taxonomy" id="64144"/>
    <lineage>
        <taxon>Eukaryota</taxon>
        <taxon>Metazoa</taxon>
        <taxon>Chordata</taxon>
        <taxon>Craniata</taxon>
        <taxon>Vertebrata</taxon>
        <taxon>Euteleostomi</taxon>
        <taxon>Actinopterygii</taxon>
        <taxon>Neopterygii</taxon>
        <taxon>Teleostei</taxon>
        <taxon>Neoteleostei</taxon>
        <taxon>Acanthomorphata</taxon>
        <taxon>Anabantaria</taxon>
        <taxon>Anabantiformes</taxon>
        <taxon>Anabantoidei</taxon>
        <taxon>Anabantidae</taxon>
        <taxon>Anabas</taxon>
    </lineage>
</organism>
<evidence type="ECO:0000256" key="7">
    <source>
        <dbReference type="SAM" id="Coils"/>
    </source>
</evidence>
<name>A0A7N6A7E9_ANATE</name>
<keyword evidence="14" id="KW-1185">Reference proteome</keyword>
<dbReference type="PROSITE" id="PS50003">
    <property type="entry name" value="PH_DOMAIN"/>
    <property type="match status" value="1"/>
</dbReference>
<dbReference type="InterPro" id="IPR047054">
    <property type="entry name" value="Kalirin_TRIO_PH_1"/>
</dbReference>
<dbReference type="InterPro" id="IPR011993">
    <property type="entry name" value="PH-like_dom_sf"/>
</dbReference>
<feature type="region of interest" description="Disordered" evidence="8">
    <location>
        <begin position="1162"/>
        <end position="1182"/>
    </location>
</feature>
<dbReference type="CDD" id="cd00170">
    <property type="entry name" value="SEC14"/>
    <property type="match status" value="1"/>
</dbReference>
<dbReference type="GO" id="GO:0019898">
    <property type="term" value="C:extrinsic component of membrane"/>
    <property type="evidence" value="ECO:0007669"/>
    <property type="project" value="TreeGrafter"/>
</dbReference>
<dbReference type="GO" id="GO:0007411">
    <property type="term" value="P:axon guidance"/>
    <property type="evidence" value="ECO:0007669"/>
    <property type="project" value="TreeGrafter"/>
</dbReference>
<keyword evidence="4" id="KW-0597">Phosphoprotein</keyword>
<dbReference type="SUPFAM" id="SSF50729">
    <property type="entry name" value="PH domain-like"/>
    <property type="match status" value="2"/>
</dbReference>
<dbReference type="Proteomes" id="UP000265040">
    <property type="component" value="Chromosome 2"/>
</dbReference>
<proteinExistence type="predicted"/>
<evidence type="ECO:0000256" key="4">
    <source>
        <dbReference type="ARBA" id="ARBA00022553"/>
    </source>
</evidence>
<dbReference type="InterPro" id="IPR001452">
    <property type="entry name" value="SH3_domain"/>
</dbReference>
<dbReference type="PANTHER" id="PTHR22826:SF106">
    <property type="entry name" value="TRIO, ISOFORM A"/>
    <property type="match status" value="1"/>
</dbReference>
<feature type="region of interest" description="Disordered" evidence="8">
    <location>
        <begin position="1967"/>
        <end position="1997"/>
    </location>
</feature>
<dbReference type="InterPro" id="IPR058918">
    <property type="entry name" value="KALRN/TRIO-like_spectrin"/>
</dbReference>
<reference evidence="13" key="1">
    <citation type="submission" date="2021-04" db="EMBL/GenBank/DDBJ databases">
        <authorList>
            <consortium name="Wellcome Sanger Institute Data Sharing"/>
        </authorList>
    </citation>
    <scope>NUCLEOTIDE SEQUENCE [LARGE SCALE GENOMIC DNA]</scope>
</reference>
<feature type="region of interest" description="Disordered" evidence="8">
    <location>
        <begin position="1598"/>
        <end position="1626"/>
    </location>
</feature>
<dbReference type="InterPro" id="IPR036028">
    <property type="entry name" value="SH3-like_dom_sf"/>
</dbReference>
<dbReference type="PROSITE" id="PS50010">
    <property type="entry name" value="DH_2"/>
    <property type="match status" value="2"/>
</dbReference>
<dbReference type="Pfam" id="PF23587">
    <property type="entry name" value="SH3_KALRN"/>
    <property type="match status" value="1"/>
</dbReference>
<dbReference type="InterPro" id="IPR036865">
    <property type="entry name" value="CRAL-TRIO_dom_sf"/>
</dbReference>
<feature type="domain" description="CRAL-TRIO" evidence="12">
    <location>
        <begin position="19"/>
        <end position="164"/>
    </location>
</feature>
<evidence type="ECO:0000259" key="9">
    <source>
        <dbReference type="PROSITE" id="PS50002"/>
    </source>
</evidence>
<dbReference type="PROSITE" id="PS50002">
    <property type="entry name" value="SH3"/>
    <property type="match status" value="1"/>
</dbReference>
<dbReference type="InterPro" id="IPR051336">
    <property type="entry name" value="RhoGEF_Guanine_NuclExch_SF"/>
</dbReference>
<dbReference type="InterPro" id="IPR047053">
    <property type="entry name" value="Kalirin_TRIO_SH3_2"/>
</dbReference>
<dbReference type="GO" id="GO:0005737">
    <property type="term" value="C:cytoplasm"/>
    <property type="evidence" value="ECO:0007669"/>
    <property type="project" value="UniProtKB-SubCell"/>
</dbReference>
<dbReference type="GO" id="GO:0005886">
    <property type="term" value="C:plasma membrane"/>
    <property type="evidence" value="ECO:0007669"/>
    <property type="project" value="TreeGrafter"/>
</dbReference>
<comment type="subcellular location">
    <subcellularLocation>
        <location evidence="1">Cytoplasm</location>
    </subcellularLocation>
</comment>
<dbReference type="Pfam" id="PF13716">
    <property type="entry name" value="CRAL_TRIO_2"/>
    <property type="match status" value="1"/>
</dbReference>
<evidence type="ECO:0000259" key="10">
    <source>
        <dbReference type="PROSITE" id="PS50003"/>
    </source>
</evidence>
<dbReference type="InterPro" id="IPR001849">
    <property type="entry name" value="PH_domain"/>
</dbReference>
<evidence type="ECO:0000259" key="12">
    <source>
        <dbReference type="PROSITE" id="PS50191"/>
    </source>
</evidence>
<dbReference type="CDD" id="cd00176">
    <property type="entry name" value="SPEC"/>
    <property type="match status" value="3"/>
</dbReference>
<dbReference type="InterPro" id="IPR000219">
    <property type="entry name" value="DH_dom"/>
</dbReference>
<dbReference type="CDD" id="cd00160">
    <property type="entry name" value="RhoGEF"/>
    <property type="match status" value="2"/>
</dbReference>
<dbReference type="Gene3D" id="2.30.29.30">
    <property type="entry name" value="Pleckstrin-homology domain (PH domain)/Phosphotyrosine-binding domain (PTB)"/>
    <property type="match status" value="2"/>
</dbReference>
<dbReference type="InterPro" id="IPR055251">
    <property type="entry name" value="SOS1_NGEF_PH"/>
</dbReference>
<dbReference type="SMART" id="SM00150">
    <property type="entry name" value="SPEC"/>
    <property type="match status" value="6"/>
</dbReference>
<dbReference type="PROSITE" id="PS50191">
    <property type="entry name" value="CRAL_TRIO"/>
    <property type="match status" value="1"/>
</dbReference>
<dbReference type="Pfam" id="PF00435">
    <property type="entry name" value="Spectrin"/>
    <property type="match status" value="4"/>
</dbReference>
<dbReference type="Gene3D" id="1.20.900.10">
    <property type="entry name" value="Dbl homology (DH) domain"/>
    <property type="match status" value="2"/>
</dbReference>
<dbReference type="Gene3D" id="3.40.525.10">
    <property type="entry name" value="CRAL-TRIO lipid binding domain"/>
    <property type="match status" value="1"/>
</dbReference>
<dbReference type="SMART" id="SM00233">
    <property type="entry name" value="PH"/>
    <property type="match status" value="1"/>
</dbReference>
<keyword evidence="3" id="KW-0963">Cytoplasm</keyword>
<dbReference type="Gene3D" id="2.30.30.40">
    <property type="entry name" value="SH3 Domains"/>
    <property type="match status" value="2"/>
</dbReference>
<keyword evidence="2 6" id="KW-0728">SH3 domain</keyword>
<evidence type="ECO:0000256" key="5">
    <source>
        <dbReference type="ARBA" id="ARBA00022658"/>
    </source>
</evidence>
<evidence type="ECO:0000313" key="14">
    <source>
        <dbReference type="Proteomes" id="UP000265040"/>
    </source>
</evidence>
<reference evidence="13" key="3">
    <citation type="submission" date="2025-09" db="UniProtKB">
        <authorList>
            <consortium name="Ensembl"/>
        </authorList>
    </citation>
    <scope>IDENTIFICATION</scope>
</reference>
<feature type="domain" description="DH" evidence="11">
    <location>
        <begin position="1186"/>
        <end position="1361"/>
    </location>
</feature>
<evidence type="ECO:0000313" key="13">
    <source>
        <dbReference type="Ensembl" id="ENSATEP00000044745.1"/>
    </source>
</evidence>
<feature type="domain" description="DH" evidence="11">
    <location>
        <begin position="1668"/>
        <end position="1821"/>
    </location>
</feature>
<accession>A0A7N6A7E9</accession>
<evidence type="ECO:0000259" key="11">
    <source>
        <dbReference type="PROSITE" id="PS50010"/>
    </source>
</evidence>
<evidence type="ECO:0000256" key="6">
    <source>
        <dbReference type="PROSITE-ProRule" id="PRU00192"/>
    </source>
</evidence>
<dbReference type="InterPro" id="IPR002017">
    <property type="entry name" value="Spectrin_repeat"/>
</dbReference>
<dbReference type="SMART" id="SM00326">
    <property type="entry name" value="SH3"/>
    <property type="match status" value="2"/>
</dbReference>
<feature type="domain" description="SH3" evidence="9">
    <location>
        <begin position="1997"/>
        <end position="2062"/>
    </location>
</feature>